<organism evidence="7 8">
    <name type="scientific">Juglans regia</name>
    <name type="common">English walnut</name>
    <dbReference type="NCBI Taxonomy" id="51240"/>
    <lineage>
        <taxon>Eukaryota</taxon>
        <taxon>Viridiplantae</taxon>
        <taxon>Streptophyta</taxon>
        <taxon>Embryophyta</taxon>
        <taxon>Tracheophyta</taxon>
        <taxon>Spermatophyta</taxon>
        <taxon>Magnoliopsida</taxon>
        <taxon>eudicotyledons</taxon>
        <taxon>Gunneridae</taxon>
        <taxon>Pentapetalae</taxon>
        <taxon>rosids</taxon>
        <taxon>fabids</taxon>
        <taxon>Fagales</taxon>
        <taxon>Juglandaceae</taxon>
        <taxon>Juglans</taxon>
    </lineage>
</organism>
<keyword evidence="2" id="KW-0805">Transcription regulation</keyword>
<sequence length="359" mass="40805">MAGVEPASVEAVAMLHGATNAENVRLVPNHPGPYHHLGCNSSSAEARRRQYLKRYLRHSMLRERLPQPGREQRTSIRPSPAPEPRHIDQSKLRLLFEKQLRKSDVSSAGRIVIPKLEAEMYLPYLDKREIISINLSDMDYELVWKFNFRAWANNSSRMYVLDNTKNFIREHDLVVGDSIMVFKDCQTGKYLIRAIKKISNIPKVVHPYPTSHNYGYANLRPTVGQYGFRPLHYGTCMHSNMNGYSVNYYSGVQPHNIPQTQPPALLWNHQPFNVTGGTQLQVHDIYLHTTDDIVINANLPVMNDQNGSPLVSGSSSTNNMNENSETCNSTDQIMNPDNSQSPDPFDNIDWEDLAEFLAS</sequence>
<evidence type="ECO:0000313" key="8">
    <source>
        <dbReference type="RefSeq" id="XP_018833945.2"/>
    </source>
</evidence>
<keyword evidence="7" id="KW-1185">Reference proteome</keyword>
<dbReference type="OrthoDB" id="1677706at2759"/>
<feature type="compositionally biased region" description="Polar residues" evidence="6">
    <location>
        <begin position="304"/>
        <end position="313"/>
    </location>
</feature>
<proteinExistence type="predicted"/>
<evidence type="ECO:0000256" key="4">
    <source>
        <dbReference type="ARBA" id="ARBA00023163"/>
    </source>
</evidence>
<keyword evidence="3" id="KW-0238">DNA-binding</keyword>
<dbReference type="GO" id="GO:0005634">
    <property type="term" value="C:nucleus"/>
    <property type="evidence" value="ECO:0007669"/>
    <property type="project" value="UniProtKB-SubCell"/>
</dbReference>
<dbReference type="PANTHER" id="PTHR31140:SF73">
    <property type="entry name" value="B3 DOMAIN-CONTAINING TRANSCRIPTION FACTOR FUS3"/>
    <property type="match status" value="1"/>
</dbReference>
<dbReference type="Pfam" id="PF02362">
    <property type="entry name" value="B3"/>
    <property type="match status" value="1"/>
</dbReference>
<evidence type="ECO:0000256" key="5">
    <source>
        <dbReference type="ARBA" id="ARBA00023242"/>
    </source>
</evidence>
<evidence type="ECO:0000256" key="3">
    <source>
        <dbReference type="ARBA" id="ARBA00023125"/>
    </source>
</evidence>
<dbReference type="Proteomes" id="UP000235220">
    <property type="component" value="Chromosome 13"/>
</dbReference>
<dbReference type="InterPro" id="IPR015300">
    <property type="entry name" value="DNA-bd_pseudobarrel_sf"/>
</dbReference>
<dbReference type="KEGG" id="jre:109001208"/>
<keyword evidence="5" id="KW-0539">Nucleus</keyword>
<dbReference type="InterPro" id="IPR044800">
    <property type="entry name" value="LEC2-like"/>
</dbReference>
<dbReference type="GO" id="GO:0003677">
    <property type="term" value="F:DNA binding"/>
    <property type="evidence" value="ECO:0007669"/>
    <property type="project" value="UniProtKB-KW"/>
</dbReference>
<dbReference type="PANTHER" id="PTHR31140">
    <property type="entry name" value="B3 DOMAIN-CONTAINING TRANSCRIPTION FACTOR ABI3"/>
    <property type="match status" value="1"/>
</dbReference>
<feature type="region of interest" description="Disordered" evidence="6">
    <location>
        <begin position="304"/>
        <end position="346"/>
    </location>
</feature>
<reference evidence="8" key="1">
    <citation type="submission" date="2025-08" db="UniProtKB">
        <authorList>
            <consortium name="RefSeq"/>
        </authorList>
    </citation>
    <scope>IDENTIFICATION</scope>
    <source>
        <tissue evidence="8">Leaves</tissue>
    </source>
</reference>
<protein>
    <submittedName>
        <fullName evidence="8">B3 domain-containing protein Os03g0120900-like</fullName>
    </submittedName>
</protein>
<feature type="compositionally biased region" description="Basic and acidic residues" evidence="6">
    <location>
        <begin position="62"/>
        <end position="74"/>
    </location>
</feature>
<name>A0A2I4FQL0_JUGRE</name>
<dbReference type="CDD" id="cd10017">
    <property type="entry name" value="B3_DNA"/>
    <property type="match status" value="1"/>
</dbReference>
<dbReference type="SMART" id="SM01019">
    <property type="entry name" value="B3"/>
    <property type="match status" value="1"/>
</dbReference>
<gene>
    <name evidence="8" type="primary">LOC109001208</name>
</gene>
<dbReference type="Gene3D" id="2.40.330.10">
    <property type="entry name" value="DNA-binding pseudobarrel domain"/>
    <property type="match status" value="1"/>
</dbReference>
<dbReference type="AlphaFoldDB" id="A0A2I4FQL0"/>
<feature type="compositionally biased region" description="Polar residues" evidence="6">
    <location>
        <begin position="331"/>
        <end position="342"/>
    </location>
</feature>
<dbReference type="STRING" id="51240.A0A2I4FQL0"/>
<keyword evidence="4" id="KW-0804">Transcription</keyword>
<dbReference type="PROSITE" id="PS50863">
    <property type="entry name" value="B3"/>
    <property type="match status" value="1"/>
</dbReference>
<dbReference type="InterPro" id="IPR003340">
    <property type="entry name" value="B3_DNA-bd"/>
</dbReference>
<evidence type="ECO:0000256" key="6">
    <source>
        <dbReference type="SAM" id="MobiDB-lite"/>
    </source>
</evidence>
<evidence type="ECO:0000256" key="1">
    <source>
        <dbReference type="ARBA" id="ARBA00004123"/>
    </source>
</evidence>
<dbReference type="Gramene" id="Jr13_11800_p1">
    <property type="protein sequence ID" value="cds.Jr13_11800_p1"/>
    <property type="gene ID" value="Jr13_11800"/>
</dbReference>
<feature type="region of interest" description="Disordered" evidence="6">
    <location>
        <begin position="62"/>
        <end position="85"/>
    </location>
</feature>
<evidence type="ECO:0000256" key="2">
    <source>
        <dbReference type="ARBA" id="ARBA00023015"/>
    </source>
</evidence>
<evidence type="ECO:0000313" key="7">
    <source>
        <dbReference type="Proteomes" id="UP000235220"/>
    </source>
</evidence>
<feature type="compositionally biased region" description="Low complexity" evidence="6">
    <location>
        <begin position="314"/>
        <end position="330"/>
    </location>
</feature>
<dbReference type="RefSeq" id="XP_018833945.2">
    <property type="nucleotide sequence ID" value="XM_018978400.2"/>
</dbReference>
<dbReference type="GO" id="GO:0003700">
    <property type="term" value="F:DNA-binding transcription factor activity"/>
    <property type="evidence" value="ECO:0007669"/>
    <property type="project" value="InterPro"/>
</dbReference>
<dbReference type="GeneID" id="109001208"/>
<comment type="subcellular location">
    <subcellularLocation>
        <location evidence="1">Nucleus</location>
    </subcellularLocation>
</comment>
<accession>A0A2I4FQL0</accession>
<dbReference type="SUPFAM" id="SSF101936">
    <property type="entry name" value="DNA-binding pseudobarrel domain"/>
    <property type="match status" value="1"/>
</dbReference>